<name>A0A0F8ZVB4_9ZZZZ</name>
<dbReference type="EMBL" id="LAZR01058237">
    <property type="protein sequence ID" value="KKK70334.1"/>
    <property type="molecule type" value="Genomic_DNA"/>
</dbReference>
<accession>A0A0F8ZVB4</accession>
<proteinExistence type="predicted"/>
<evidence type="ECO:0000313" key="1">
    <source>
        <dbReference type="EMBL" id="KKK70334.1"/>
    </source>
</evidence>
<sequence length="110" mass="12404">MTDLHEPNWKDMCMRLWRDAHGGYDQARPETVRVIVDEIDAWVQCEALRPGATCSSCGADIVWGKTKAGKRIPLDAAPIGGLMNEETGEVMRLRQTHFATCPNAKEHRKR</sequence>
<protein>
    <submittedName>
        <fullName evidence="1">Uncharacterized protein</fullName>
    </submittedName>
</protein>
<organism evidence="1">
    <name type="scientific">marine sediment metagenome</name>
    <dbReference type="NCBI Taxonomy" id="412755"/>
    <lineage>
        <taxon>unclassified sequences</taxon>
        <taxon>metagenomes</taxon>
        <taxon>ecological metagenomes</taxon>
    </lineage>
</organism>
<gene>
    <name evidence="1" type="ORF">LCGC14_2925040</name>
</gene>
<comment type="caution">
    <text evidence="1">The sequence shown here is derived from an EMBL/GenBank/DDBJ whole genome shotgun (WGS) entry which is preliminary data.</text>
</comment>
<reference evidence="1" key="1">
    <citation type="journal article" date="2015" name="Nature">
        <title>Complex archaea that bridge the gap between prokaryotes and eukaryotes.</title>
        <authorList>
            <person name="Spang A."/>
            <person name="Saw J.H."/>
            <person name="Jorgensen S.L."/>
            <person name="Zaremba-Niedzwiedzka K."/>
            <person name="Martijn J."/>
            <person name="Lind A.E."/>
            <person name="van Eijk R."/>
            <person name="Schleper C."/>
            <person name="Guy L."/>
            <person name="Ettema T.J."/>
        </authorList>
    </citation>
    <scope>NUCLEOTIDE SEQUENCE</scope>
</reference>
<dbReference type="AlphaFoldDB" id="A0A0F8ZVB4"/>